<dbReference type="Proteomes" id="UP000195807">
    <property type="component" value="Plasmid pCME4A9I"/>
</dbReference>
<dbReference type="InterPro" id="IPR025110">
    <property type="entry name" value="AMP-bd_C"/>
</dbReference>
<keyword evidence="10" id="KW-1185">Reference proteome</keyword>
<dbReference type="Gene3D" id="2.30.38.10">
    <property type="entry name" value="Luciferase, Domain 3"/>
    <property type="match status" value="1"/>
</dbReference>
<dbReference type="PROSITE" id="PS00455">
    <property type="entry name" value="AMP_BINDING"/>
    <property type="match status" value="1"/>
</dbReference>
<dbReference type="STRING" id="450378.GCA_001661675_03260"/>
<dbReference type="GO" id="GO:0016878">
    <property type="term" value="F:acid-thiol ligase activity"/>
    <property type="evidence" value="ECO:0007669"/>
    <property type="project" value="UniProtKB-ARBA"/>
</dbReference>
<dbReference type="FunFam" id="3.30.300.30:FF:000008">
    <property type="entry name" value="2,3-dihydroxybenzoate-AMP ligase"/>
    <property type="match status" value="1"/>
</dbReference>
<dbReference type="PANTHER" id="PTHR43767:SF1">
    <property type="entry name" value="NONRIBOSOMAL PEPTIDE SYNTHASE PES1 (EUROFUNG)-RELATED"/>
    <property type="match status" value="1"/>
</dbReference>
<dbReference type="AlphaFoldDB" id="A0A1Z1FHG0"/>
<dbReference type="InterPro" id="IPR050237">
    <property type="entry name" value="ATP-dep_AMP-bd_enzyme"/>
</dbReference>
<gene>
    <name evidence="9" type="ORF">A9D14_16225</name>
</gene>
<feature type="domain" description="AMP-dependent synthetase/ligase" evidence="7">
    <location>
        <begin position="68"/>
        <end position="445"/>
    </location>
</feature>
<dbReference type="InterPro" id="IPR000873">
    <property type="entry name" value="AMP-dep_synth/lig_dom"/>
</dbReference>
<evidence type="ECO:0000313" key="9">
    <source>
        <dbReference type="EMBL" id="ARU18166.1"/>
    </source>
</evidence>
<dbReference type="EMBL" id="CP019603">
    <property type="protein sequence ID" value="ARU18166.1"/>
    <property type="molecule type" value="Genomic_DNA"/>
</dbReference>
<dbReference type="EC" id="6.2.1.44" evidence="4"/>
<evidence type="ECO:0000256" key="3">
    <source>
        <dbReference type="ARBA" id="ARBA00051915"/>
    </source>
</evidence>
<dbReference type="Gene3D" id="3.30.300.30">
    <property type="match status" value="1"/>
</dbReference>
<comment type="similarity">
    <text evidence="1">Belongs to the ATP-dependent AMP-binding enzyme family.</text>
</comment>
<accession>A0A1Z1FHG0</accession>
<reference evidence="9 10" key="1">
    <citation type="submission" date="2017-01" db="EMBL/GenBank/DDBJ databases">
        <title>Complete genome sequence of esterase-producing bacterium Croceicoccus marinus E4A9.</title>
        <authorList>
            <person name="Wu Y.-H."/>
            <person name="Cheng H."/>
            <person name="Xu L."/>
            <person name="Huo Y.-Y."/>
            <person name="Wang C.-S."/>
            <person name="Xu X.-W."/>
        </authorList>
    </citation>
    <scope>NUCLEOTIDE SEQUENCE [LARGE SCALE GENOMIC DNA]</scope>
    <source>
        <strain evidence="9 10">E4A9</strain>
        <plasmid evidence="10">Plasmid pcme4a9i</plasmid>
    </source>
</reference>
<dbReference type="Pfam" id="PF13193">
    <property type="entry name" value="AMP-binding_C"/>
    <property type="match status" value="1"/>
</dbReference>
<dbReference type="Gene3D" id="3.40.50.980">
    <property type="match status" value="2"/>
</dbReference>
<dbReference type="InterPro" id="IPR045851">
    <property type="entry name" value="AMP-bd_C_sf"/>
</dbReference>
<geneLocation type="plasmid" evidence="10">
    <name>pcme4a9i</name>
</geneLocation>
<evidence type="ECO:0000256" key="5">
    <source>
        <dbReference type="ARBA" id="ARBA00067668"/>
    </source>
</evidence>
<keyword evidence="9" id="KW-0614">Plasmid</keyword>
<keyword evidence="2 9" id="KW-0436">Ligase</keyword>
<comment type="catalytic activity">
    <reaction evidence="3">
        <text>3-(methylsulfanyl)propanoate + ATP + CoA = 3-(methylsulfanyl)propanoyl-CoA + AMP + diphosphate</text>
        <dbReference type="Rhea" id="RHEA:43052"/>
        <dbReference type="ChEBI" id="CHEBI:30616"/>
        <dbReference type="ChEBI" id="CHEBI:33019"/>
        <dbReference type="ChEBI" id="CHEBI:49016"/>
        <dbReference type="ChEBI" id="CHEBI:57287"/>
        <dbReference type="ChEBI" id="CHEBI:82815"/>
        <dbReference type="ChEBI" id="CHEBI:456215"/>
        <dbReference type="EC" id="6.2.1.44"/>
    </reaction>
    <physiologicalReaction direction="left-to-right" evidence="3">
        <dbReference type="Rhea" id="RHEA:43053"/>
    </physiologicalReaction>
</comment>
<dbReference type="PANTHER" id="PTHR43767">
    <property type="entry name" value="LONG-CHAIN-FATTY-ACID--COA LIGASE"/>
    <property type="match status" value="1"/>
</dbReference>
<evidence type="ECO:0000259" key="8">
    <source>
        <dbReference type="Pfam" id="PF13193"/>
    </source>
</evidence>
<evidence type="ECO:0000256" key="4">
    <source>
        <dbReference type="ARBA" id="ARBA00066616"/>
    </source>
</evidence>
<name>A0A1Z1FHG0_9SPHN</name>
<dbReference type="Pfam" id="PF00501">
    <property type="entry name" value="AMP-binding"/>
    <property type="match status" value="1"/>
</dbReference>
<evidence type="ECO:0000256" key="2">
    <source>
        <dbReference type="ARBA" id="ARBA00022598"/>
    </source>
</evidence>
<organism evidence="9 10">
    <name type="scientific">Croceicoccus marinus</name>
    <dbReference type="NCBI Taxonomy" id="450378"/>
    <lineage>
        <taxon>Bacteria</taxon>
        <taxon>Pseudomonadati</taxon>
        <taxon>Pseudomonadota</taxon>
        <taxon>Alphaproteobacteria</taxon>
        <taxon>Sphingomonadales</taxon>
        <taxon>Erythrobacteraceae</taxon>
        <taxon>Croceicoccus</taxon>
    </lineage>
</organism>
<sequence length="599" mass="65022">MTVETTALDTSRWTPPAGWPAMSRRQCREILTAPGQRFEMEEVEIRGVRLRTWKNAPPSLRAIALAGRTHGDSEFVVYEDERVTFDGWFRAVATLAHHLQELGVRKGDRVALAMRNLPEWPVAFFAATSIGAIIVPLNAWWTSAELTYGLSDSGAKVLICDDERWERIAPHAGELPGLERALVSRAATPLSPPASALEDLIGTPPDYTSLPPRELPDVSILPDDDATIFYTSGTTGMPKGALGTHRNITTNVLSGAYAVACAALRRGEVPPEPVKKTGLVVIPLFHVTACSASLMGSVVAGNRAVYMYRWDPEKAFAIIEREKVNATGGVPTIAWQLLDHPARDRFDLSSIESIAYGGAPAAPELVRRIHAEFGALPSNGYGMTETMATVTSHSSEDYLNRPDSCGHPVAVVDIKITGEDGETELPPGEVGEIWVRGPQVVKGYWNKPEETAECFIEGWVRTGDLGRMDEEGFLFIVDRAKDMIIRGGENIYSCEVENVLYDHPAVSDAALVGLPHPTLGEEPAAVVYLAPGKTASEAELQAWVGERLARFKVPVRIGFSPETLPRNANGKILKGELQHLLDGATEKATTGEVRPPSSG</sequence>
<proteinExistence type="inferred from homology"/>
<dbReference type="KEGG" id="cman:A9D14_16225"/>
<feature type="region of interest" description="Disordered" evidence="6">
    <location>
        <begin position="1"/>
        <end position="20"/>
    </location>
</feature>
<feature type="domain" description="AMP-binding enzyme C-terminal" evidence="8">
    <location>
        <begin position="495"/>
        <end position="571"/>
    </location>
</feature>
<evidence type="ECO:0000259" key="7">
    <source>
        <dbReference type="Pfam" id="PF00501"/>
    </source>
</evidence>
<evidence type="ECO:0000256" key="1">
    <source>
        <dbReference type="ARBA" id="ARBA00006432"/>
    </source>
</evidence>
<feature type="compositionally biased region" description="Polar residues" evidence="6">
    <location>
        <begin position="1"/>
        <end position="13"/>
    </location>
</feature>
<evidence type="ECO:0000256" key="6">
    <source>
        <dbReference type="SAM" id="MobiDB-lite"/>
    </source>
</evidence>
<dbReference type="SUPFAM" id="SSF56801">
    <property type="entry name" value="Acetyl-CoA synthetase-like"/>
    <property type="match status" value="1"/>
</dbReference>
<protein>
    <recommendedName>
        <fullName evidence="5">3-methylmercaptopropionyl-CoA ligase</fullName>
        <ecNumber evidence="4">6.2.1.44</ecNumber>
    </recommendedName>
</protein>
<dbReference type="InterPro" id="IPR020845">
    <property type="entry name" value="AMP-binding_CS"/>
</dbReference>
<evidence type="ECO:0000313" key="10">
    <source>
        <dbReference type="Proteomes" id="UP000195807"/>
    </source>
</evidence>